<keyword evidence="2" id="KW-1185">Reference proteome</keyword>
<gene>
    <name evidence="1" type="ORF">PPACK8108_LOCUS3384</name>
</gene>
<dbReference type="Proteomes" id="UP001153365">
    <property type="component" value="Unassembled WGS sequence"/>
</dbReference>
<dbReference type="AlphaFoldDB" id="A0AAV0AJX8"/>
<accession>A0AAV0AJX8</accession>
<comment type="caution">
    <text evidence="1">The sequence shown here is derived from an EMBL/GenBank/DDBJ whole genome shotgun (WGS) entry which is preliminary data.</text>
</comment>
<dbReference type="EMBL" id="CALTRL010000607">
    <property type="protein sequence ID" value="CAH7668827.1"/>
    <property type="molecule type" value="Genomic_DNA"/>
</dbReference>
<name>A0AAV0AJX8_PHAPC</name>
<proteinExistence type="predicted"/>
<organism evidence="1 2">
    <name type="scientific">Phakopsora pachyrhizi</name>
    <name type="common">Asian soybean rust disease fungus</name>
    <dbReference type="NCBI Taxonomy" id="170000"/>
    <lineage>
        <taxon>Eukaryota</taxon>
        <taxon>Fungi</taxon>
        <taxon>Dikarya</taxon>
        <taxon>Basidiomycota</taxon>
        <taxon>Pucciniomycotina</taxon>
        <taxon>Pucciniomycetes</taxon>
        <taxon>Pucciniales</taxon>
        <taxon>Phakopsoraceae</taxon>
        <taxon>Phakopsora</taxon>
    </lineage>
</organism>
<reference evidence="1" key="1">
    <citation type="submission" date="2022-06" db="EMBL/GenBank/DDBJ databases">
        <authorList>
            <consortium name="SYNGENTA / RWTH Aachen University"/>
        </authorList>
    </citation>
    <scope>NUCLEOTIDE SEQUENCE</scope>
</reference>
<dbReference type="Gene3D" id="3.40.50.1460">
    <property type="match status" value="1"/>
</dbReference>
<evidence type="ECO:0000313" key="2">
    <source>
        <dbReference type="Proteomes" id="UP001153365"/>
    </source>
</evidence>
<protein>
    <submittedName>
        <fullName evidence="1">Uncharacterized protein</fullName>
    </submittedName>
</protein>
<sequence length="131" mass="14840">MRLGIPDSNIILMLVENMACNPRNMFPRWCVAMRIGGWTSTRTGQMEELAIVVVVAMVGDRAQTQTRADWELTVNVPSGQISFGVYEGHESVRTPHMRMRVMEEAQHLLCTIRRQSSALGVDEALYEPFED</sequence>
<evidence type="ECO:0000313" key="1">
    <source>
        <dbReference type="EMBL" id="CAH7668827.1"/>
    </source>
</evidence>